<dbReference type="PROSITE" id="PS51915">
    <property type="entry name" value="ZAD"/>
    <property type="match status" value="1"/>
</dbReference>
<accession>W8BJ03</accession>
<evidence type="ECO:0000256" key="5">
    <source>
        <dbReference type="ARBA" id="ARBA00022833"/>
    </source>
</evidence>
<dbReference type="InterPro" id="IPR036236">
    <property type="entry name" value="Znf_C2H2_sf"/>
</dbReference>
<dbReference type="Pfam" id="PF00096">
    <property type="entry name" value="zf-C2H2"/>
    <property type="match status" value="3"/>
</dbReference>
<keyword evidence="4 7" id="KW-0863">Zinc-finger</keyword>
<dbReference type="PANTHER" id="PTHR24379:SF121">
    <property type="entry name" value="C2H2-TYPE DOMAIN-CONTAINING PROTEIN"/>
    <property type="match status" value="1"/>
</dbReference>
<feature type="binding site" evidence="8">
    <location>
        <position position="75"/>
    </location>
    <ligand>
        <name>Zn(2+)</name>
        <dbReference type="ChEBI" id="CHEBI:29105"/>
    </ligand>
</feature>
<evidence type="ECO:0000256" key="3">
    <source>
        <dbReference type="ARBA" id="ARBA00022737"/>
    </source>
</evidence>
<feature type="binding site" evidence="8">
    <location>
        <position position="78"/>
    </location>
    <ligand>
        <name>Zn(2+)</name>
        <dbReference type="ChEBI" id="CHEBI:29105"/>
    </ligand>
</feature>
<evidence type="ECO:0000256" key="8">
    <source>
        <dbReference type="PROSITE-ProRule" id="PRU01263"/>
    </source>
</evidence>
<sequence>MMETSDNLSGDFLVEKLKTWCRLCARADGLCANIITGEGQQSKSLIYGFSNIALAIENLFRVHIEEDETLSQLICTECYQIVISLIKYRDRVKKVQEMYNDIRNHQHKDILDIKALYEKYDLTENEPFWLQTTDSTKLPVEEIFVADLPLTKMADLTGIEIKDEKKADEVPADICIQNYAKEVEFVDPIGAEDNFDQQSFVDEDRLSSGSESEETKMPNEKNVAKDSTNFIESLEYNYICIICAESFRRISTYVTHMQKEHGEINCPLCALAFKNAFKLRIHMKEHPKAFNCVKCDKQFDTRTRLGRHISCAHDKEQPLICEICGVTLLKKKQLRDHMLQHTDYSPFECKVCGARFKLKSRLKRHMQIHGDKYICPKCGKQLSTRATLKDHLLVHSDEMSHKCEYCGRLFKRANTLKNHLIAHTDLRPYACDFCDKRFSTGPSCRFHKKTMHPKELAELEATGAKAYTKNIPTLQVLKAVSREGVNLKPLASKQNGCVYFDKEIQAKTDTPKTNM</sequence>
<dbReference type="GO" id="GO:0008270">
    <property type="term" value="F:zinc ion binding"/>
    <property type="evidence" value="ECO:0007669"/>
    <property type="project" value="UniProtKB-UniRule"/>
</dbReference>
<evidence type="ECO:0000256" key="1">
    <source>
        <dbReference type="ARBA" id="ARBA00004123"/>
    </source>
</evidence>
<feature type="domain" description="C2H2-type" evidence="10">
    <location>
        <begin position="429"/>
        <end position="457"/>
    </location>
</feature>
<feature type="domain" description="C2H2-type" evidence="10">
    <location>
        <begin position="347"/>
        <end position="374"/>
    </location>
</feature>
<feature type="domain" description="C2H2-type" evidence="10">
    <location>
        <begin position="319"/>
        <end position="346"/>
    </location>
</feature>
<evidence type="ECO:0000256" key="7">
    <source>
        <dbReference type="PROSITE-ProRule" id="PRU00042"/>
    </source>
</evidence>
<name>W8BJ03_CERCA</name>
<keyword evidence="5 8" id="KW-0862">Zinc</keyword>
<reference evidence="12" key="2">
    <citation type="journal article" date="2014" name="BMC Genomics">
        <title>A genomic perspective to assessing quality of mass-reared SIT flies used in Mediterranean fruit fly (Ceratitis capitata) eradication in California.</title>
        <authorList>
            <person name="Calla B."/>
            <person name="Hall B."/>
            <person name="Hou S."/>
            <person name="Geib S.M."/>
        </authorList>
    </citation>
    <scope>NUCLEOTIDE SEQUENCE</scope>
</reference>
<gene>
    <name evidence="12" type="primary">WEK</name>
</gene>
<evidence type="ECO:0000256" key="2">
    <source>
        <dbReference type="ARBA" id="ARBA00022723"/>
    </source>
</evidence>
<dbReference type="PANTHER" id="PTHR24379">
    <property type="entry name" value="KRAB AND ZINC FINGER DOMAIN-CONTAINING"/>
    <property type="match status" value="1"/>
</dbReference>
<evidence type="ECO:0000256" key="6">
    <source>
        <dbReference type="ARBA" id="ARBA00023242"/>
    </source>
</evidence>
<keyword evidence="3" id="KW-0677">Repeat</keyword>
<proteinExistence type="evidence at transcript level"/>
<evidence type="ECO:0000256" key="4">
    <source>
        <dbReference type="ARBA" id="ARBA00022771"/>
    </source>
</evidence>
<dbReference type="FunFam" id="3.30.160.60:FF:000145">
    <property type="entry name" value="Zinc finger protein 574"/>
    <property type="match status" value="1"/>
</dbReference>
<evidence type="ECO:0000313" key="12">
    <source>
        <dbReference type="EMBL" id="JAB93256.1"/>
    </source>
</evidence>
<feature type="domain" description="C2H2-type" evidence="10">
    <location>
        <begin position="373"/>
        <end position="400"/>
    </location>
</feature>
<dbReference type="SUPFAM" id="SSF57667">
    <property type="entry name" value="beta-beta-alpha zinc fingers"/>
    <property type="match status" value="5"/>
</dbReference>
<reference evidence="12" key="1">
    <citation type="submission" date="2013-07" db="EMBL/GenBank/DDBJ databases">
        <authorList>
            <person name="Geib S."/>
        </authorList>
    </citation>
    <scope>NUCLEOTIDE SEQUENCE</scope>
</reference>
<dbReference type="SUPFAM" id="SSF57716">
    <property type="entry name" value="Glucocorticoid receptor-like (DNA-binding domain)"/>
    <property type="match status" value="1"/>
</dbReference>
<feature type="region of interest" description="Disordered" evidence="9">
    <location>
        <begin position="200"/>
        <end position="220"/>
    </location>
</feature>
<dbReference type="SMART" id="SM00355">
    <property type="entry name" value="ZnF_C2H2"/>
    <property type="match status" value="8"/>
</dbReference>
<evidence type="ECO:0000256" key="9">
    <source>
        <dbReference type="SAM" id="MobiDB-lite"/>
    </source>
</evidence>
<dbReference type="Pfam" id="PF07776">
    <property type="entry name" value="zf-AD"/>
    <property type="match status" value="1"/>
</dbReference>
<dbReference type="InterPro" id="IPR013087">
    <property type="entry name" value="Znf_C2H2_type"/>
</dbReference>
<dbReference type="InterPro" id="IPR012934">
    <property type="entry name" value="Znf_AD"/>
</dbReference>
<evidence type="ECO:0000259" key="10">
    <source>
        <dbReference type="PROSITE" id="PS50157"/>
    </source>
</evidence>
<feature type="domain" description="ZAD" evidence="11">
    <location>
        <begin position="19"/>
        <end position="102"/>
    </location>
</feature>
<protein>
    <submittedName>
        <fullName evidence="12">Zinc finger protein weckle</fullName>
    </submittedName>
</protein>
<keyword evidence="2 8" id="KW-0479">Metal-binding</keyword>
<dbReference type="SMART" id="SM00868">
    <property type="entry name" value="zf-AD"/>
    <property type="match status" value="1"/>
</dbReference>
<dbReference type="Gene3D" id="3.40.1800.20">
    <property type="match status" value="1"/>
</dbReference>
<feature type="domain" description="C2H2-type" evidence="10">
    <location>
        <begin position="401"/>
        <end position="428"/>
    </location>
</feature>
<feature type="binding site" evidence="8">
    <location>
        <position position="21"/>
    </location>
    <ligand>
        <name>Zn(2+)</name>
        <dbReference type="ChEBI" id="CHEBI:29105"/>
    </ligand>
</feature>
<dbReference type="OrthoDB" id="654211at2759"/>
<feature type="domain" description="C2H2-type" evidence="10">
    <location>
        <begin position="238"/>
        <end position="261"/>
    </location>
</feature>
<dbReference type="GO" id="GO:0005634">
    <property type="term" value="C:nucleus"/>
    <property type="evidence" value="ECO:0007669"/>
    <property type="project" value="UniProtKB-SubCell"/>
</dbReference>
<evidence type="ECO:0000259" key="11">
    <source>
        <dbReference type="PROSITE" id="PS51915"/>
    </source>
</evidence>
<dbReference type="EMBL" id="GAMC01013299">
    <property type="protein sequence ID" value="JAB93256.1"/>
    <property type="molecule type" value="mRNA"/>
</dbReference>
<dbReference type="PROSITE" id="PS00028">
    <property type="entry name" value="ZINC_FINGER_C2H2_1"/>
    <property type="match status" value="7"/>
</dbReference>
<organism evidence="12">
    <name type="scientific">Ceratitis capitata</name>
    <name type="common">Mediterranean fruit fly</name>
    <name type="synonym">Tephritis capitata</name>
    <dbReference type="NCBI Taxonomy" id="7213"/>
    <lineage>
        <taxon>Eukaryota</taxon>
        <taxon>Metazoa</taxon>
        <taxon>Ecdysozoa</taxon>
        <taxon>Arthropoda</taxon>
        <taxon>Hexapoda</taxon>
        <taxon>Insecta</taxon>
        <taxon>Pterygota</taxon>
        <taxon>Neoptera</taxon>
        <taxon>Endopterygota</taxon>
        <taxon>Diptera</taxon>
        <taxon>Brachycera</taxon>
        <taxon>Muscomorpha</taxon>
        <taxon>Tephritoidea</taxon>
        <taxon>Tephritidae</taxon>
        <taxon>Ceratitis</taxon>
        <taxon>Ceratitis</taxon>
    </lineage>
</organism>
<dbReference type="PROSITE" id="PS50157">
    <property type="entry name" value="ZINC_FINGER_C2H2_2"/>
    <property type="match status" value="7"/>
</dbReference>
<comment type="subcellular location">
    <subcellularLocation>
        <location evidence="1">Nucleus</location>
    </subcellularLocation>
</comment>
<feature type="domain" description="C2H2-type" evidence="10">
    <location>
        <begin position="290"/>
        <end position="318"/>
    </location>
</feature>
<dbReference type="AlphaFoldDB" id="W8BJ03"/>
<feature type="binding site" evidence="8">
    <location>
        <position position="24"/>
    </location>
    <ligand>
        <name>Zn(2+)</name>
        <dbReference type="ChEBI" id="CHEBI:29105"/>
    </ligand>
</feature>
<keyword evidence="6" id="KW-0539">Nucleus</keyword>
<dbReference type="Gene3D" id="3.30.160.60">
    <property type="entry name" value="Classic Zinc Finger"/>
    <property type="match status" value="6"/>
</dbReference>